<comment type="caution">
    <text evidence="1">The sequence shown here is derived from an EMBL/GenBank/DDBJ whole genome shotgun (WGS) entry which is preliminary data.</text>
</comment>
<evidence type="ECO:0000313" key="1">
    <source>
        <dbReference type="EMBL" id="MDT0337758.1"/>
    </source>
</evidence>
<dbReference type="EMBL" id="JAVRAA010000005">
    <property type="protein sequence ID" value="MDT0337758.1"/>
    <property type="molecule type" value="Genomic_DNA"/>
</dbReference>
<name>A0AAE4K6W9_9BURK</name>
<protein>
    <submittedName>
        <fullName evidence="1">Uncharacterized protein</fullName>
    </submittedName>
</protein>
<dbReference type="RefSeq" id="WP_034303642.1">
    <property type="nucleotide sequence ID" value="NZ_JAVLSM010000029.1"/>
</dbReference>
<organism evidence="1">
    <name type="scientific">Herbaspirillum huttiense subsp. nephrolepidis</name>
    <dbReference type="NCBI Taxonomy" id="3075126"/>
    <lineage>
        <taxon>Bacteria</taxon>
        <taxon>Pseudomonadati</taxon>
        <taxon>Pseudomonadota</taxon>
        <taxon>Betaproteobacteria</taxon>
        <taxon>Burkholderiales</taxon>
        <taxon>Oxalobacteraceae</taxon>
        <taxon>Herbaspirillum</taxon>
    </lineage>
</organism>
<reference evidence="1" key="1">
    <citation type="submission" date="2023-02" db="EMBL/GenBank/DDBJ databases">
        <title>Description of Herbaspirillum huttiense subsp. nephrolepsisexaltata and Herbaspirillum huttiense subsp. lycopersicon.</title>
        <authorList>
            <person name="Poudel M."/>
            <person name="Sharma A."/>
            <person name="Goss E."/>
            <person name="Tapia J.H."/>
            <person name="Harmon C.M."/>
            <person name="Jones J.B."/>
        </authorList>
    </citation>
    <scope>NUCLEOTIDE SEQUENCE</scope>
    <source>
        <strain evidence="1">NC40101</strain>
    </source>
</reference>
<gene>
    <name evidence="1" type="ORF">RJN63_13015</name>
</gene>
<dbReference type="AlphaFoldDB" id="A0AAE4K6W9"/>
<sequence>MNYDNLQEAAKQLAVPLERWLEASGNEVMREDIGALKLANWDARVDFESGEILETGLTYWAANTRSGLRCGMSPSKESAREDALSALAEIFE</sequence>
<accession>A0AAE4K6W9</accession>
<proteinExistence type="predicted"/>